<evidence type="ECO:0000256" key="1">
    <source>
        <dbReference type="ARBA" id="ARBA00022723"/>
    </source>
</evidence>
<evidence type="ECO:0000259" key="7">
    <source>
        <dbReference type="PROSITE" id="PS50157"/>
    </source>
</evidence>
<dbReference type="Gene3D" id="3.30.160.60">
    <property type="entry name" value="Classic Zinc Finger"/>
    <property type="match status" value="4"/>
</dbReference>
<dbReference type="GO" id="GO:0008270">
    <property type="term" value="F:zinc ion binding"/>
    <property type="evidence" value="ECO:0007669"/>
    <property type="project" value="UniProtKB-KW"/>
</dbReference>
<dbReference type="Pfam" id="PF00096">
    <property type="entry name" value="zf-C2H2"/>
    <property type="match status" value="1"/>
</dbReference>
<keyword evidence="9" id="KW-1185">Reference proteome</keyword>
<evidence type="ECO:0000256" key="4">
    <source>
        <dbReference type="ARBA" id="ARBA00022833"/>
    </source>
</evidence>
<dbReference type="InterPro" id="IPR013087">
    <property type="entry name" value="Znf_C2H2_type"/>
</dbReference>
<sequence length="637" mass="72511">MDSSVLSIPASVIVLKRKRSTDSKNGKNYVLRPCCICSSNVTTTMTKSEFTLLTDLVLPVTQGQVTPPPASINSSRWICTPCSTSIEKLSDIKKLMRQLEAKLARIVQLLALKMRYSKSCTNSSKLAELHVAVEEKDAKMCIEECDDDVKPIIIDFPDDCSSMKDFSSTVDLKEYPVETDEIISSVQVDDDENVCETNDSGEVDSEPLAPSCPSSPTPKIRRQRQSKIRAVQLIQAIGSECSESVLDGVSTETNDGIIRKTKVRKFLFGKSGKIRSRNVPKSGQSMSSQFKLKIQLATAKRKCLKRVRNKESKSKQKNRNKPIQINCEICDKKFVQVWGYHNHMRYTHGKSLKEAKPSTHVCDTCGKFFAEKSSLVSHKERVHMKLLKASCDLCDYKGYNAKSLNSHKQTVHRPGGPMYVKKRTYLCELCNEGYNFKKSLADHIKMTHDADKTLKCDRPGCRKTFYTQKNLDQHLEHFHPQDATIDKTVCPICSENFSNIRAKIDHIARAHKNKKEFPCHICKGVTFSTEKSLELHLSSHAGEEKRFLCGNCGQQFARDTALYLHMKIVCNPNEEEKEKFRKLRTEKQIAYRERARKKSFKCDHCGTLFLVKKRLDMHIGRFHKEDEEREGDESQSE</sequence>
<feature type="region of interest" description="Disordered" evidence="6">
    <location>
        <begin position="195"/>
        <end position="223"/>
    </location>
</feature>
<evidence type="ECO:0000313" key="8">
    <source>
        <dbReference type="EMBL" id="OXA59205.1"/>
    </source>
</evidence>
<dbReference type="PANTHER" id="PTHR24379:SF121">
    <property type="entry name" value="C2H2-TYPE DOMAIN-CONTAINING PROTEIN"/>
    <property type="match status" value="1"/>
</dbReference>
<feature type="compositionally biased region" description="Acidic residues" evidence="6">
    <location>
        <begin position="195"/>
        <end position="205"/>
    </location>
</feature>
<feature type="domain" description="C2H2-type" evidence="7">
    <location>
        <begin position="360"/>
        <end position="383"/>
    </location>
</feature>
<evidence type="ECO:0000256" key="2">
    <source>
        <dbReference type="ARBA" id="ARBA00022737"/>
    </source>
</evidence>
<gene>
    <name evidence="8" type="ORF">Fcan01_04694</name>
</gene>
<protein>
    <submittedName>
        <fullName evidence="8">Zinc finger and BTB domain-containing protein 48</fullName>
    </submittedName>
</protein>
<feature type="domain" description="C2H2-type" evidence="7">
    <location>
        <begin position="454"/>
        <end position="484"/>
    </location>
</feature>
<feature type="domain" description="C2H2-type" evidence="7">
    <location>
        <begin position="600"/>
        <end position="628"/>
    </location>
</feature>
<dbReference type="EMBL" id="LNIX01000002">
    <property type="protein sequence ID" value="OXA59205.1"/>
    <property type="molecule type" value="Genomic_DNA"/>
</dbReference>
<reference evidence="8 9" key="1">
    <citation type="submission" date="2015-12" db="EMBL/GenBank/DDBJ databases">
        <title>The genome of Folsomia candida.</title>
        <authorList>
            <person name="Faddeeva A."/>
            <person name="Derks M.F."/>
            <person name="Anvar Y."/>
            <person name="Smit S."/>
            <person name="Van Straalen N."/>
            <person name="Roelofs D."/>
        </authorList>
    </citation>
    <scope>NUCLEOTIDE SEQUENCE [LARGE SCALE GENOMIC DNA]</scope>
    <source>
        <strain evidence="8 9">VU population</strain>
        <tissue evidence="8">Whole body</tissue>
    </source>
</reference>
<feature type="domain" description="C2H2-type" evidence="7">
    <location>
        <begin position="425"/>
        <end position="453"/>
    </location>
</feature>
<dbReference type="PROSITE" id="PS00028">
    <property type="entry name" value="ZINC_FINGER_C2H2_1"/>
    <property type="match status" value="5"/>
</dbReference>
<evidence type="ECO:0000313" key="9">
    <source>
        <dbReference type="Proteomes" id="UP000198287"/>
    </source>
</evidence>
<keyword evidence="4" id="KW-0862">Zinc</keyword>
<keyword evidence="2" id="KW-0677">Repeat</keyword>
<feature type="domain" description="C2H2-type" evidence="7">
    <location>
        <begin position="325"/>
        <end position="348"/>
    </location>
</feature>
<accession>A0A226ENH7</accession>
<keyword evidence="1" id="KW-0479">Metal-binding</keyword>
<evidence type="ECO:0000256" key="5">
    <source>
        <dbReference type="PROSITE-ProRule" id="PRU00042"/>
    </source>
</evidence>
<organism evidence="8 9">
    <name type="scientific">Folsomia candida</name>
    <name type="common">Springtail</name>
    <dbReference type="NCBI Taxonomy" id="158441"/>
    <lineage>
        <taxon>Eukaryota</taxon>
        <taxon>Metazoa</taxon>
        <taxon>Ecdysozoa</taxon>
        <taxon>Arthropoda</taxon>
        <taxon>Hexapoda</taxon>
        <taxon>Collembola</taxon>
        <taxon>Entomobryomorpha</taxon>
        <taxon>Isotomoidea</taxon>
        <taxon>Isotomidae</taxon>
        <taxon>Proisotominae</taxon>
        <taxon>Folsomia</taxon>
    </lineage>
</organism>
<dbReference type="SMART" id="SM00355">
    <property type="entry name" value="ZnF_C2H2"/>
    <property type="match status" value="9"/>
</dbReference>
<dbReference type="PANTHER" id="PTHR24379">
    <property type="entry name" value="KRAB AND ZINC FINGER DOMAIN-CONTAINING"/>
    <property type="match status" value="1"/>
</dbReference>
<dbReference type="Proteomes" id="UP000198287">
    <property type="component" value="Unassembled WGS sequence"/>
</dbReference>
<comment type="caution">
    <text evidence="8">The sequence shown here is derived from an EMBL/GenBank/DDBJ whole genome shotgun (WGS) entry which is preliminary data.</text>
</comment>
<dbReference type="SUPFAM" id="SSF57667">
    <property type="entry name" value="beta-beta-alpha zinc fingers"/>
    <property type="match status" value="3"/>
</dbReference>
<name>A0A226ENH7_FOLCA</name>
<feature type="domain" description="C2H2-type" evidence="7">
    <location>
        <begin position="547"/>
        <end position="576"/>
    </location>
</feature>
<dbReference type="PROSITE" id="PS50157">
    <property type="entry name" value="ZINC_FINGER_C2H2_2"/>
    <property type="match status" value="7"/>
</dbReference>
<dbReference type="InterPro" id="IPR036236">
    <property type="entry name" value="Znf_C2H2_sf"/>
</dbReference>
<keyword evidence="3 5" id="KW-0863">Zinc-finger</keyword>
<evidence type="ECO:0000256" key="6">
    <source>
        <dbReference type="SAM" id="MobiDB-lite"/>
    </source>
</evidence>
<feature type="domain" description="C2H2-type" evidence="7">
    <location>
        <begin position="517"/>
        <end position="545"/>
    </location>
</feature>
<evidence type="ECO:0000256" key="3">
    <source>
        <dbReference type="ARBA" id="ARBA00022771"/>
    </source>
</evidence>
<dbReference type="OMA" id="TTHMESE"/>
<dbReference type="AlphaFoldDB" id="A0A226ENH7"/>
<dbReference type="OrthoDB" id="5803930at2759"/>
<proteinExistence type="predicted"/>